<evidence type="ECO:0000313" key="14">
    <source>
        <dbReference type="Proteomes" id="UP000102049"/>
    </source>
</evidence>
<evidence type="ECO:0000313" key="11">
    <source>
        <dbReference type="EMBL" id="QNP14002.1"/>
    </source>
</evidence>
<dbReference type="Proteomes" id="UP000516466">
    <property type="component" value="Genome"/>
</dbReference>
<organism evidence="3">
    <name type="scientific">Monkeypox virus</name>
    <name type="common">MPXV</name>
    <dbReference type="NCBI Taxonomy" id="10244"/>
    <lineage>
        <taxon>Viruses</taxon>
        <taxon>Varidnaviria</taxon>
        <taxon>Bamfordvirae</taxon>
        <taxon>Nucleocytoviricota</taxon>
        <taxon>Pokkesviricetes</taxon>
        <taxon>Chitovirales</taxon>
        <taxon>Poxviridae</taxon>
        <taxon>Chordopoxvirinae</taxon>
        <taxon>Orthopoxvirus</taxon>
        <taxon>Orthopoxvirus monkeypox</taxon>
    </lineage>
</organism>
<organismHost>
    <name type="scientific">Cynomys mexicanus</name>
    <name type="common">Mexican prairie dog</name>
    <dbReference type="NCBI Taxonomy" id="99826"/>
</organismHost>
<evidence type="ECO:0000313" key="12">
    <source>
        <dbReference type="EMBL" id="QNP14183.1"/>
    </source>
</evidence>
<evidence type="ECO:0000313" key="9">
    <source>
        <dbReference type="EMBL" id="QNP13640.1"/>
    </source>
</evidence>
<dbReference type="EMBL" id="MT903343">
    <property type="protein sequence ID" value="QNP13459.1"/>
    <property type="molecule type" value="Genomic_DNA"/>
</dbReference>
<dbReference type="EMBL" id="MT903337">
    <property type="protein sequence ID" value="QNP12372.1"/>
    <property type="molecule type" value="Genomic_DNA"/>
</dbReference>
<dbReference type="EMBL" id="MT903338">
    <property type="protein sequence ID" value="QNP12553.1"/>
    <property type="molecule type" value="Genomic_DNA"/>
</dbReference>
<dbReference type="Proteomes" id="UP000516430">
    <property type="component" value="Segment"/>
</dbReference>
<evidence type="ECO:0000313" key="2">
    <source>
        <dbReference type="EMBL" id="QGQ59768.1"/>
    </source>
</evidence>
<evidence type="ECO:0000313" key="15">
    <source>
        <dbReference type="Proteomes" id="UP000424348"/>
    </source>
</evidence>
<accession>A0A0F7G991</accession>
<reference evidence="1 14" key="1">
    <citation type="journal article" date="2015" name="Viruses">
        <title>A phylogeographic investigation of african monkeypox.</title>
        <authorList>
            <person name="Nakazawa Y."/>
            <person name="Mauldin M.R."/>
            <person name="Emerson G.L."/>
            <person name="Reynolds M.G."/>
            <person name="Lash R.R."/>
            <person name="Gao J."/>
            <person name="Zhao H."/>
            <person name="Li Y."/>
            <person name="Muyembe J.J."/>
            <person name="Kingebeni P.M."/>
            <person name="Wemakoy O."/>
            <person name="Malekani J."/>
            <person name="Karem K.L."/>
            <person name="Damon I.K."/>
            <person name="Carroll D.S."/>
        </authorList>
    </citation>
    <scope>NUCLEOTIDE SEQUENCE [LARGE SCALE GENOMIC DNA]</scope>
    <source>
        <strain evidence="1">Cote d'Ivoire_1971</strain>
    </source>
</reference>
<evidence type="ECO:0000313" key="3">
    <source>
        <dbReference type="EMBL" id="QNP12372.1"/>
    </source>
</evidence>
<dbReference type="Proteomes" id="UP000516368">
    <property type="component" value="Segment"/>
</dbReference>
<proteinExistence type="predicted"/>
<organismHost>
    <name type="scientific">Mus musculus</name>
    <name type="common">Mouse</name>
    <dbReference type="NCBI Taxonomy" id="10090"/>
</organismHost>
<dbReference type="SMR" id="A0A0F7G991"/>
<reference evidence="1" key="2">
    <citation type="submission" date="2015-02" db="EMBL/GenBank/DDBJ databases">
        <authorList>
            <person name="Yoshinori N."/>
            <person name="Mauldin M.R."/>
            <person name="Emerson G.L."/>
            <person name="Reynolds M.G."/>
            <person name="Lash R.R."/>
            <person name="Gao J."/>
            <person name="Zhao H."/>
            <person name="Li Y."/>
            <person name="Muyembe J.-J."/>
            <person name="Kingbeni P.M."/>
            <person name="Wemakoy O."/>
            <person name="Malekani J."/>
            <person name="Karem K.L."/>
            <person name="Damon I.K."/>
            <person name="Carroll D.S."/>
        </authorList>
    </citation>
    <scope>NUCLEOTIDE SEQUENCE</scope>
    <source>
        <strain evidence="1">Cote d'Ivoire_1971</strain>
    </source>
</reference>
<dbReference type="EMBL" id="MT903348">
    <property type="protein sequence ID" value="QNP14364.1"/>
    <property type="molecule type" value="Genomic_DNA"/>
</dbReference>
<dbReference type="Proteomes" id="UP000516416">
    <property type="component" value="Segment"/>
</dbReference>
<dbReference type="Proteomes" id="UP000516465">
    <property type="component" value="Segment"/>
</dbReference>
<organismHost>
    <name type="scientific">Gliridae</name>
    <name type="common">dormice</name>
    <dbReference type="NCBI Taxonomy" id="30650"/>
</organismHost>
<dbReference type="Proteomes" id="UP000516461">
    <property type="component" value="Segment"/>
</dbReference>
<dbReference type="Proteomes" id="UP000516389">
    <property type="component" value="Segment"/>
</dbReference>
<organismHost>
    <name type="scientific">Cynomys gunnisoni</name>
    <name type="common">Gunnison's prairie dog</name>
    <name type="synonym">Spermophilus gunnisoni</name>
    <dbReference type="NCBI Taxonomy" id="45479"/>
</organismHost>
<reference evidence="2 15" key="3">
    <citation type="submission" date="2019-11" db="EMBL/GenBank/DDBJ databases">
        <authorList>
            <person name="Cohen Gihon I."/>
            <person name="Israeli O."/>
            <person name="Shifman O."/>
            <person name="Erez N."/>
            <person name="Melamed S."/>
            <person name="Paran N."/>
            <person name="Beth-Din A."/>
            <person name="Zvi A."/>
        </authorList>
    </citation>
    <scope>NUCLEOTIDE SEQUENCE [LARGE SCALE GENOMIC DNA]</scope>
    <source>
        <strain evidence="2 15">Israel_2018</strain>
    </source>
</reference>
<evidence type="ECO:0000313" key="7">
    <source>
        <dbReference type="EMBL" id="QNP13278.1"/>
    </source>
</evidence>
<gene>
    <name evidence="1" type="primary">C20.5L</name>
    <name evidence="3" type="ORF">MPXV-M2940_FCT-043</name>
    <name evidence="4" type="ORF">MPXV-M2957_Lagos-043</name>
    <name evidence="5" type="ORF">MPXV-M3021_Delta-043</name>
    <name evidence="6" type="ORF">MPXV-M5320_M15_Bayelsa-036</name>
    <name evidence="7" type="ORF">MPXV-Singapore-043</name>
    <name evidence="8" type="ORF">MPXV-UK_P1-043</name>
    <name evidence="9" type="ORF">MPXV-UK_P2-043</name>
    <name evidence="10" type="ORF">MPXV-UK_P3-043</name>
    <name evidence="11" type="ORF">MPXV-USA2003_099_GR-043</name>
    <name evidence="12" type="ORF">MPXV-USA2003_206_DM-043</name>
    <name evidence="13" type="ORF">MPXV-USA2003_223_RS-043</name>
    <name evidence="2" type="ORF">PDLMKLCO_00048</name>
</gene>
<evidence type="ECO:0000313" key="5">
    <source>
        <dbReference type="EMBL" id="QNP12734.1"/>
    </source>
</evidence>
<dbReference type="EMBL" id="MT903345">
    <property type="protein sequence ID" value="QNP13821.1"/>
    <property type="molecule type" value="Genomic_DNA"/>
</dbReference>
<evidence type="ECO:0000313" key="4">
    <source>
        <dbReference type="EMBL" id="QNP12553.1"/>
    </source>
</evidence>
<dbReference type="EMBL" id="MT903346">
    <property type="protein sequence ID" value="QNP14002.1"/>
    <property type="molecule type" value="Genomic_DNA"/>
</dbReference>
<evidence type="ECO:0000313" key="10">
    <source>
        <dbReference type="EMBL" id="QNP13821.1"/>
    </source>
</evidence>
<name>A0A0F7G991_MONPV</name>
<dbReference type="EMBL" id="MT903341">
    <property type="protein sequence ID" value="QNP13091.1"/>
    <property type="molecule type" value="Genomic_DNA"/>
</dbReference>
<dbReference type="Proteomes" id="UP000516456">
    <property type="component" value="Segment"/>
</dbReference>
<organismHost>
    <name type="scientific">Cynomys parvidens</name>
    <name type="common">Utah prairie dog</name>
    <dbReference type="NCBI Taxonomy" id="99827"/>
</organismHost>
<dbReference type="Proteomes" id="UP000424348">
    <property type="component" value="Genome"/>
</dbReference>
<organismHost>
    <name type="scientific">Homo sapiens</name>
    <name type="common">Human</name>
    <dbReference type="NCBI Taxonomy" id="9606"/>
</organismHost>
<dbReference type="Proteomes" id="UP000516396">
    <property type="component" value="Segment"/>
</dbReference>
<reference evidence="3" key="4">
    <citation type="journal article" date="2022" name="J. Infect.">
        <title>Exportation of Monkeypox virus from the African continent.</title>
        <authorList>
            <person name="Mauldin M.R."/>
            <person name="McCollum A.M."/>
            <person name="Nakazawa Y.J."/>
            <person name="Mandra A."/>
            <person name="Whitehouse E.R."/>
            <person name="Davidson W."/>
            <person name="Zhao H."/>
            <person name="Gao J."/>
            <person name="Li Y."/>
            <person name="Doty J."/>
            <person name="Yinka-Ogunleye A."/>
            <person name="Akinpelu A."/>
            <person name="Aruna O."/>
            <person name="Naidoo D."/>
            <person name="Lewandowski K."/>
            <person name="Afrough B."/>
            <person name="Graham V."/>
            <person name="Aarons E."/>
            <person name="Hewson R."/>
            <person name="Vipond R."/>
            <person name="Dunning J."/>
            <person name="Chand M."/>
            <person name="Brown C."/>
            <person name="Cohen-Gihon I."/>
            <person name="Erez N."/>
            <person name="Shifman O."/>
            <person name="Israeli O."/>
            <person name="Sharon M."/>
            <person name="Schwartz E."/>
            <person name="Beth-Din A."/>
            <person name="Zvi A."/>
            <person name="Mak T.M."/>
            <person name="Ng Y.K."/>
            <person name="Cui L."/>
            <person name="Lin R.T.P."/>
            <person name="Olson V.A."/>
            <person name="Brooks T."/>
            <person name="Paran N."/>
            <person name="Ihekweazu C."/>
            <person name="Reynolds M.G."/>
        </authorList>
    </citation>
    <scope>NUCLEOTIDE SEQUENCE [LARGE SCALE GENOMIC DNA]</scope>
    <source>
        <strain evidence="3">MPXV-M2940_FCT</strain>
        <strain evidence="4">MPXV-M2957_Lagos</strain>
        <strain evidence="5">MPXV-M3021_Delta</strain>
        <strain evidence="6">MPXV-M5320_M15_Bayelsa</strain>
        <strain evidence="7">MPXV-Singapore</strain>
        <strain evidence="8">MPXV-UK_P1</strain>
        <strain evidence="9">MPXV-UK_P2</strain>
        <strain evidence="10">MPXV-UK_P3</strain>
        <strain evidence="12">MPXV-USA2003_099_Dormouse</strain>
        <strain evidence="11">MPXV-USA2003_099_Gambian_Rat</strain>
        <strain evidence="13">MPXV-USA2003_099_Rope_Squirrel</strain>
    </source>
</reference>
<dbReference type="EMBL" id="MT903344">
    <property type="protein sequence ID" value="QNP13640.1"/>
    <property type="molecule type" value="Genomic_DNA"/>
</dbReference>
<dbReference type="EMBL" id="MN648051">
    <property type="protein sequence ID" value="QGQ59768.1"/>
    <property type="molecule type" value="Genomic_DNA"/>
</dbReference>
<dbReference type="EMBL" id="MT903339">
    <property type="protein sequence ID" value="QNP12734.1"/>
    <property type="molecule type" value="Genomic_DNA"/>
</dbReference>
<dbReference type="Proteomes" id="UP000516377">
    <property type="component" value="Segment"/>
</dbReference>
<dbReference type="EMBL" id="MT903347">
    <property type="protein sequence ID" value="QNP14183.1"/>
    <property type="molecule type" value="Genomic_DNA"/>
</dbReference>
<dbReference type="Proteomes" id="UP000102049">
    <property type="component" value="Segment"/>
</dbReference>
<protein>
    <submittedName>
        <fullName evidence="3">C20.5L</fullName>
    </submittedName>
    <submittedName>
        <fullName evidence="1">IMV protein</fullName>
    </submittedName>
</protein>
<evidence type="ECO:0000313" key="6">
    <source>
        <dbReference type="EMBL" id="QNP13091.1"/>
    </source>
</evidence>
<evidence type="ECO:0000313" key="13">
    <source>
        <dbReference type="EMBL" id="QNP14364.1"/>
    </source>
</evidence>
<dbReference type="EMBL" id="KP849470">
    <property type="protein sequence ID" value="AKG51207.1"/>
    <property type="molecule type" value="Genomic_DNA"/>
</dbReference>
<organismHost>
    <name type="scientific">Heliosciurus ruwenzorii</name>
    <name type="common">Ruwenzori sun squirrel</name>
    <dbReference type="NCBI Taxonomy" id="226685"/>
</organismHost>
<accession>A0A7H0DLI9</accession>
<evidence type="ECO:0000313" key="1">
    <source>
        <dbReference type="EMBL" id="AKG51207.1"/>
    </source>
</evidence>
<sequence length="49" mass="5499">MVIGLVIFVSVAATIVGVLSNVLDMIMYVEENNEEDAKIKEEQELLLLY</sequence>
<organismHost>
    <name type="scientific">Cynomys ludovicianus</name>
    <name type="common">Black-tailed prairie dog</name>
    <dbReference type="NCBI Taxonomy" id="45480"/>
</organismHost>
<evidence type="ECO:0000313" key="8">
    <source>
        <dbReference type="EMBL" id="QNP13459.1"/>
    </source>
</evidence>
<dbReference type="EMBL" id="MT903342">
    <property type="protein sequence ID" value="QNP13278.1"/>
    <property type="molecule type" value="Genomic_DNA"/>
</dbReference>
<organismHost>
    <name type="scientific">Cynomys leucurus</name>
    <name type="common">White-tailed prairie dog</name>
    <dbReference type="NCBI Taxonomy" id="99825"/>
</organismHost>
<dbReference type="Proteomes" id="UP000516353">
    <property type="component" value="Segment"/>
</dbReference>